<organism evidence="14 15">
    <name type="scientific">Lingula anatina</name>
    <name type="common">Brachiopod</name>
    <name type="synonym">Lingula unguis</name>
    <dbReference type="NCBI Taxonomy" id="7574"/>
    <lineage>
        <taxon>Eukaryota</taxon>
        <taxon>Metazoa</taxon>
        <taxon>Spiralia</taxon>
        <taxon>Lophotrochozoa</taxon>
        <taxon>Brachiopoda</taxon>
        <taxon>Linguliformea</taxon>
        <taxon>Lingulata</taxon>
        <taxon>Lingulida</taxon>
        <taxon>Linguloidea</taxon>
        <taxon>Lingulidae</taxon>
        <taxon>Lingula</taxon>
    </lineage>
</organism>
<dbReference type="FunFam" id="4.10.280.10:FF:000034">
    <property type="entry name" value="MAX network transcriptional repressor"/>
    <property type="match status" value="1"/>
</dbReference>
<evidence type="ECO:0000256" key="4">
    <source>
        <dbReference type="ARBA" id="ARBA00023125"/>
    </source>
</evidence>
<dbReference type="Pfam" id="PF00010">
    <property type="entry name" value="HLH"/>
    <property type="match status" value="1"/>
</dbReference>
<dbReference type="GO" id="GO:0000978">
    <property type="term" value="F:RNA polymerase II cis-regulatory region sequence-specific DNA binding"/>
    <property type="evidence" value="ECO:0007669"/>
    <property type="project" value="TreeGrafter"/>
</dbReference>
<evidence type="ECO:0000256" key="11">
    <source>
        <dbReference type="SAM" id="Coils"/>
    </source>
</evidence>
<evidence type="ECO:0000313" key="15">
    <source>
        <dbReference type="RefSeq" id="XP_013379431.1"/>
    </source>
</evidence>
<evidence type="ECO:0000313" key="14">
    <source>
        <dbReference type="Proteomes" id="UP000085678"/>
    </source>
</evidence>
<feature type="compositionally biased region" description="Polar residues" evidence="12">
    <location>
        <begin position="35"/>
        <end position="48"/>
    </location>
</feature>
<dbReference type="SUPFAM" id="SSF47459">
    <property type="entry name" value="HLH, helix-loop-helix DNA-binding domain"/>
    <property type="match status" value="1"/>
</dbReference>
<dbReference type="GO" id="GO:0046983">
    <property type="term" value="F:protein dimerization activity"/>
    <property type="evidence" value="ECO:0007669"/>
    <property type="project" value="InterPro"/>
</dbReference>
<evidence type="ECO:0000256" key="3">
    <source>
        <dbReference type="ARBA" id="ARBA00023015"/>
    </source>
</evidence>
<sequence length="651" mass="69483">MSLETLLEAAEYLEWRSNTNARENESSKEFHQYAKSPNSQPNADNSGGSDYGENSIHSPSEDGKEKRRAGGAGTREVHNKLEKNRRAHLKECFETLKGQLPNIDEKKTSNLSILRSALRYIQTLKRKEKAHEQEMQRLAKEKIIAQERIATLKRDLHQMNIEVDMNHWITTEDQETNSTSTATETASQVLSDEEEEEEAADKLTTTTVQIPSGQTLSIIKRAPVQVVPNSVAAVAVSPPTTTTAAAAPVTTAQAVSTSVKGSTVISTITPAGKPQGITKTPVTQILHQAITHRVQLQQQQKALTALQQHHQQQQQQQQHSQLQRIISTHVMPTTGSVLSNSLRAPPQMIRPVGMPHVRQTIVSSQGIPHVSVLRNVVTTSTRPSSSPFNVITTKQLPVLLTPTSTVELPVLSSSSNISAGTSSTARTVSVVTGTSTATSVTAPAATSVAAVSNSQPQAAITGSSNQQPAAQHVSVVKNIITAPLNASVVHPVPHGTQLSALTALTQAIARTPFPMATTVPHVISSTVSQASTTTNNNSPAVPVIPGVNSVSQVSALHPVMSSIAQLSPGMTQTVIPVTMMSSLPLQQNHLMNHTLFKTHIPIMGLQSPLQLQTPVVAGQPMVKPVFVANVVSTSGSSHPPTTIAVATTSQN</sequence>
<evidence type="ECO:0000259" key="13">
    <source>
        <dbReference type="PROSITE" id="PS50888"/>
    </source>
</evidence>
<reference evidence="15" key="1">
    <citation type="submission" date="2025-08" db="UniProtKB">
        <authorList>
            <consortium name="RefSeq"/>
        </authorList>
    </citation>
    <scope>IDENTIFICATION</scope>
    <source>
        <tissue evidence="15">Gonads</tissue>
    </source>
</reference>
<feature type="domain" description="BHLH" evidence="13">
    <location>
        <begin position="73"/>
        <end position="124"/>
    </location>
</feature>
<feature type="region of interest" description="Disordered" evidence="12">
    <location>
        <begin position="172"/>
        <end position="202"/>
    </location>
</feature>
<dbReference type="KEGG" id="lak:106150942"/>
<dbReference type="InterPro" id="IPR036638">
    <property type="entry name" value="HLH_DNA-bd_sf"/>
</dbReference>
<keyword evidence="4" id="KW-0238">DNA-binding</keyword>
<dbReference type="InterPro" id="IPR011598">
    <property type="entry name" value="bHLH_dom"/>
</dbReference>
<comment type="subcellular location">
    <subcellularLocation>
        <location evidence="1">Nucleus</location>
    </subcellularLocation>
</comment>
<dbReference type="PANTHER" id="PTHR11969">
    <property type="entry name" value="MAX DIMERIZATION, MAD"/>
    <property type="match status" value="1"/>
</dbReference>
<evidence type="ECO:0000256" key="5">
    <source>
        <dbReference type="ARBA" id="ARBA00023163"/>
    </source>
</evidence>
<evidence type="ECO:0000256" key="7">
    <source>
        <dbReference type="ARBA" id="ARBA00057176"/>
    </source>
</evidence>
<evidence type="ECO:0000256" key="1">
    <source>
        <dbReference type="ARBA" id="ARBA00004123"/>
    </source>
</evidence>
<keyword evidence="6" id="KW-0539">Nucleus</keyword>
<proteinExistence type="predicted"/>
<evidence type="ECO:0000256" key="6">
    <source>
        <dbReference type="ARBA" id="ARBA00023242"/>
    </source>
</evidence>
<comment type="subunit">
    <text evidence="8">Efficient DNA binding requires dimerization with another bHLH protein. Binds DNA as a homodimer or a heterodimer with MAX.</text>
</comment>
<dbReference type="InParanoid" id="A0A1S3H1S2"/>
<accession>A0A1S3H1S2</accession>
<dbReference type="Proteomes" id="UP000085678">
    <property type="component" value="Unplaced"/>
</dbReference>
<feature type="coiled-coil region" evidence="11">
    <location>
        <begin position="121"/>
        <end position="162"/>
    </location>
</feature>
<keyword evidence="3" id="KW-0805">Transcription regulation</keyword>
<dbReference type="GO" id="GO:0000981">
    <property type="term" value="F:DNA-binding transcription factor activity, RNA polymerase II-specific"/>
    <property type="evidence" value="ECO:0007669"/>
    <property type="project" value="TreeGrafter"/>
</dbReference>
<feature type="region of interest" description="Disordered" evidence="12">
    <location>
        <begin position="16"/>
        <end position="83"/>
    </location>
</feature>
<dbReference type="AlphaFoldDB" id="A0A1S3H1S2"/>
<name>A0A1S3H1S2_LINAN</name>
<dbReference type="STRING" id="7574.A0A1S3H1S2"/>
<keyword evidence="14" id="KW-1185">Reference proteome</keyword>
<dbReference type="GeneID" id="106150942"/>
<dbReference type="Gene3D" id="4.10.280.10">
    <property type="entry name" value="Helix-loop-helix DNA-binding domain"/>
    <property type="match status" value="1"/>
</dbReference>
<evidence type="ECO:0000256" key="9">
    <source>
        <dbReference type="ARBA" id="ARBA00070444"/>
    </source>
</evidence>
<evidence type="ECO:0000256" key="10">
    <source>
        <dbReference type="ARBA" id="ARBA00083368"/>
    </source>
</evidence>
<gene>
    <name evidence="15" type="primary">LOC106150942</name>
</gene>
<dbReference type="CDD" id="cd11402">
    <property type="entry name" value="bHLHzip_Mnt"/>
    <property type="match status" value="1"/>
</dbReference>
<evidence type="ECO:0000256" key="12">
    <source>
        <dbReference type="SAM" id="MobiDB-lite"/>
    </source>
</evidence>
<protein>
    <recommendedName>
        <fullName evidence="9">Max-binding protein MNT</fullName>
    </recommendedName>
    <alternativeName>
        <fullName evidence="10">Myc antagonist MNT</fullName>
    </alternativeName>
</protein>
<dbReference type="RefSeq" id="XP_013379431.1">
    <property type="nucleotide sequence ID" value="XM_013523977.1"/>
</dbReference>
<dbReference type="PANTHER" id="PTHR11969:SF99">
    <property type="entry name" value="MAX-BINDING PROTEIN MNT"/>
    <property type="match status" value="1"/>
</dbReference>
<evidence type="ECO:0000256" key="8">
    <source>
        <dbReference type="ARBA" id="ARBA00062701"/>
    </source>
</evidence>
<feature type="compositionally biased region" description="Basic and acidic residues" evidence="12">
    <location>
        <begin position="22"/>
        <end position="32"/>
    </location>
</feature>
<keyword evidence="2" id="KW-0678">Repressor</keyword>
<keyword evidence="5" id="KW-0804">Transcription</keyword>
<evidence type="ECO:0000256" key="2">
    <source>
        <dbReference type="ARBA" id="ARBA00022491"/>
    </source>
</evidence>
<comment type="function">
    <text evidence="7">Binds DNA as a heterodimer with MAX and represses transcription. Binds to the canonical E box sequence 5'-CACGTG-3' and, with higher affinity, to 5'-CACGCG-3'.</text>
</comment>
<feature type="compositionally biased region" description="Low complexity" evidence="12">
    <location>
        <begin position="176"/>
        <end position="187"/>
    </location>
</feature>
<keyword evidence="11" id="KW-0175">Coiled coil</keyword>
<dbReference type="PROSITE" id="PS50888">
    <property type="entry name" value="BHLH"/>
    <property type="match status" value="1"/>
</dbReference>
<dbReference type="GO" id="GO:0005634">
    <property type="term" value="C:nucleus"/>
    <property type="evidence" value="ECO:0007669"/>
    <property type="project" value="UniProtKB-SubCell"/>
</dbReference>
<dbReference type="SMART" id="SM00353">
    <property type="entry name" value="HLH"/>
    <property type="match status" value="1"/>
</dbReference>
<dbReference type="OrthoDB" id="419455at2759"/>